<evidence type="ECO:0000313" key="2">
    <source>
        <dbReference type="EMBL" id="HEA53927.1"/>
    </source>
</evidence>
<protein>
    <submittedName>
        <fullName evidence="2">Uncharacterized protein</fullName>
    </submittedName>
</protein>
<sequence length="77" mass="8297">MPVLTDFEGVRDATLCARNNHGAGATGHYMERRADTPTTHGFIGQNGSPKPNTANSNSGIPAWRVCNVRRMLVASDE</sequence>
<feature type="region of interest" description="Disordered" evidence="1">
    <location>
        <begin position="36"/>
        <end position="60"/>
    </location>
</feature>
<comment type="caution">
    <text evidence="2">The sequence shown here is derived from an EMBL/GenBank/DDBJ whole genome shotgun (WGS) entry which is preliminary data.</text>
</comment>
<accession>A0A831W321</accession>
<dbReference type="Proteomes" id="UP000885748">
    <property type="component" value="Unassembled WGS sequence"/>
</dbReference>
<dbReference type="AlphaFoldDB" id="A0A831W321"/>
<proteinExistence type="predicted"/>
<gene>
    <name evidence="2" type="ORF">ENI00_16845</name>
</gene>
<evidence type="ECO:0000256" key="1">
    <source>
        <dbReference type="SAM" id="MobiDB-lite"/>
    </source>
</evidence>
<organism evidence="2">
    <name type="scientific">Marinobacter antarcticus</name>
    <dbReference type="NCBI Taxonomy" id="564117"/>
    <lineage>
        <taxon>Bacteria</taxon>
        <taxon>Pseudomonadati</taxon>
        <taxon>Pseudomonadota</taxon>
        <taxon>Gammaproteobacteria</taxon>
        <taxon>Pseudomonadales</taxon>
        <taxon>Marinobacteraceae</taxon>
        <taxon>Marinobacter</taxon>
    </lineage>
</organism>
<name>A0A831W321_9GAMM</name>
<feature type="compositionally biased region" description="Polar residues" evidence="1">
    <location>
        <begin position="45"/>
        <end position="59"/>
    </location>
</feature>
<dbReference type="EMBL" id="DRGY01000138">
    <property type="protein sequence ID" value="HEA53927.1"/>
    <property type="molecule type" value="Genomic_DNA"/>
</dbReference>
<reference evidence="2" key="1">
    <citation type="journal article" date="2020" name="mSystems">
        <title>Genome- and Community-Level Interaction Insights into Carbon Utilization and Element Cycling Functions of Hydrothermarchaeota in Hydrothermal Sediment.</title>
        <authorList>
            <person name="Zhou Z."/>
            <person name="Liu Y."/>
            <person name="Xu W."/>
            <person name="Pan J."/>
            <person name="Luo Z.H."/>
            <person name="Li M."/>
        </authorList>
    </citation>
    <scope>NUCLEOTIDE SEQUENCE [LARGE SCALE GENOMIC DNA]</scope>
    <source>
        <strain evidence="2">HyVt-357</strain>
    </source>
</reference>